<comment type="pathway">
    <text evidence="1 11">One-carbon metabolism; tetrahydrofolate interconversion.</text>
</comment>
<feature type="domain" description="Tetrahydrofolate dehydrogenase/cyclohydrolase NAD(P)-binding" evidence="13">
    <location>
        <begin position="132"/>
        <end position="270"/>
    </location>
</feature>
<evidence type="ECO:0000256" key="8">
    <source>
        <dbReference type="ARBA" id="ARBA00023102"/>
    </source>
</evidence>
<dbReference type="InterPro" id="IPR020630">
    <property type="entry name" value="THF_DH/CycHdrlase_cat_dom"/>
</dbReference>
<dbReference type="InterPro" id="IPR036291">
    <property type="entry name" value="NAD(P)-bd_dom_sf"/>
</dbReference>
<gene>
    <name evidence="11" type="primary">folD</name>
    <name evidence="14" type="ORF">ENX73_02540</name>
</gene>
<dbReference type="EMBL" id="DTPE01000104">
    <property type="protein sequence ID" value="HGE74985.1"/>
    <property type="molecule type" value="Genomic_DNA"/>
</dbReference>
<dbReference type="EC" id="1.5.1.5" evidence="11"/>
<keyword evidence="2 11" id="KW-0554">One-carbon metabolism</keyword>
<dbReference type="UniPathway" id="UPA00193"/>
<dbReference type="HAMAP" id="MF_01576">
    <property type="entry name" value="THF_DHG_CYH"/>
    <property type="match status" value="1"/>
</dbReference>
<feature type="domain" description="Tetrahydrofolate dehydrogenase/cyclohydrolase catalytic" evidence="12">
    <location>
        <begin position="4"/>
        <end position="113"/>
    </location>
</feature>
<dbReference type="Pfam" id="PF02882">
    <property type="entry name" value="THF_DHG_CYH_C"/>
    <property type="match status" value="1"/>
</dbReference>
<evidence type="ECO:0000259" key="12">
    <source>
        <dbReference type="Pfam" id="PF00763"/>
    </source>
</evidence>
<evidence type="ECO:0000256" key="5">
    <source>
        <dbReference type="ARBA" id="ARBA00022801"/>
    </source>
</evidence>
<comment type="function">
    <text evidence="11">Catalyzes the oxidation of 5,10-methylenetetrahydrofolate to 5,10-methenyltetrahydrofolate and then the hydrolysis of 5,10-methenyltetrahydrofolate to 10-formyltetrahydrofolate.</text>
</comment>
<evidence type="ECO:0000259" key="13">
    <source>
        <dbReference type="Pfam" id="PF02882"/>
    </source>
</evidence>
<keyword evidence="8 11" id="KW-0368">Histidine biosynthesis</keyword>
<dbReference type="GO" id="GO:0005829">
    <property type="term" value="C:cytosol"/>
    <property type="evidence" value="ECO:0007669"/>
    <property type="project" value="TreeGrafter"/>
</dbReference>
<evidence type="ECO:0000256" key="1">
    <source>
        <dbReference type="ARBA" id="ARBA00004777"/>
    </source>
</evidence>
<feature type="binding site" evidence="11">
    <location>
        <position position="224"/>
    </location>
    <ligand>
        <name>NADP(+)</name>
        <dbReference type="ChEBI" id="CHEBI:58349"/>
    </ligand>
</feature>
<dbReference type="InterPro" id="IPR000672">
    <property type="entry name" value="THF_DH/CycHdrlase"/>
</dbReference>
<evidence type="ECO:0000256" key="10">
    <source>
        <dbReference type="ARBA" id="ARBA00023268"/>
    </source>
</evidence>
<evidence type="ECO:0000256" key="4">
    <source>
        <dbReference type="ARBA" id="ARBA00022755"/>
    </source>
</evidence>
<comment type="caution">
    <text evidence="14">The sequence shown here is derived from an EMBL/GenBank/DDBJ whole genome shotgun (WGS) entry which is preliminary data.</text>
</comment>
<comment type="caution">
    <text evidence="11">Lacks conserved residue(s) required for the propagation of feature annotation.</text>
</comment>
<evidence type="ECO:0000313" key="14">
    <source>
        <dbReference type="EMBL" id="HGE74985.1"/>
    </source>
</evidence>
<feature type="binding site" evidence="11">
    <location>
        <begin position="158"/>
        <end position="160"/>
    </location>
    <ligand>
        <name>NADP(+)</name>
        <dbReference type="ChEBI" id="CHEBI:58349"/>
    </ligand>
</feature>
<dbReference type="PANTHER" id="PTHR48099:SF5">
    <property type="entry name" value="C-1-TETRAHYDROFOLATE SYNTHASE, CYTOPLASMIC"/>
    <property type="match status" value="1"/>
</dbReference>
<evidence type="ECO:0000256" key="2">
    <source>
        <dbReference type="ARBA" id="ARBA00022563"/>
    </source>
</evidence>
<dbReference type="Gene3D" id="3.40.50.10860">
    <property type="entry name" value="Leucine Dehydrogenase, chain A, domain 1"/>
    <property type="match status" value="1"/>
</dbReference>
<dbReference type="CDD" id="cd01080">
    <property type="entry name" value="NAD_bind_m-THF_DH_Cyclohyd"/>
    <property type="match status" value="1"/>
</dbReference>
<comment type="similarity">
    <text evidence="11">Belongs to the tetrahydrofolate dehydrogenase/cyclohydrolase family.</text>
</comment>
<name>A0A7V3VSS6_9BACT</name>
<keyword evidence="5 11" id="KW-0378">Hydrolase</keyword>
<keyword evidence="6 11" id="KW-0521">NADP</keyword>
<sequence length="275" mass="30148">MIFDGVEIAEKMRMDVERRILALKEEKIVPALRCIVSSDDKSTRVYLNSIKKNCDKFGINYAEIKVDEKNILEEIASLNLDDEVHGIMIMHPVPKTVDEIKVLSTVDPVKDVEGRTPENLGLLLIGNPYFTPCTAQATVEMLKYYGVQLKGKDVTIVGRSTTVGKPLSLLLLNEDATVTVCHSKTEKLIDKVKDSDIVVAAVGKPKMFNADWFKDGATVIDVGINIVEGKIVGDVDFDSVSKKCSVSKVPGGVGNVTNALLMRNVVKAAEVICKR</sequence>
<evidence type="ECO:0000256" key="3">
    <source>
        <dbReference type="ARBA" id="ARBA00022605"/>
    </source>
</evidence>
<dbReference type="PANTHER" id="PTHR48099">
    <property type="entry name" value="C-1-TETRAHYDROFOLATE SYNTHASE, CYTOPLASMIC-RELATED"/>
    <property type="match status" value="1"/>
</dbReference>
<evidence type="ECO:0000256" key="6">
    <source>
        <dbReference type="ARBA" id="ARBA00022857"/>
    </source>
</evidence>
<protein>
    <recommendedName>
        <fullName evidence="11">Bifunctional protein FolD</fullName>
    </recommendedName>
    <domain>
        <recommendedName>
            <fullName evidence="11">Methylenetetrahydrofolate dehydrogenase</fullName>
            <ecNumber evidence="11">1.5.1.5</ecNumber>
        </recommendedName>
    </domain>
    <domain>
        <recommendedName>
            <fullName evidence="11">Methenyltetrahydrofolate cyclohydrolase</fullName>
            <ecNumber evidence="11">3.5.4.9</ecNumber>
        </recommendedName>
    </domain>
</protein>
<dbReference type="GO" id="GO:0004477">
    <property type="term" value="F:methenyltetrahydrofolate cyclohydrolase activity"/>
    <property type="evidence" value="ECO:0007669"/>
    <property type="project" value="UniProtKB-UniRule"/>
</dbReference>
<dbReference type="GO" id="GO:0006164">
    <property type="term" value="P:purine nucleotide biosynthetic process"/>
    <property type="evidence" value="ECO:0007669"/>
    <property type="project" value="UniProtKB-KW"/>
</dbReference>
<accession>A0A7V3VSS6</accession>
<dbReference type="InterPro" id="IPR046346">
    <property type="entry name" value="Aminoacid_DH-like_N_sf"/>
</dbReference>
<dbReference type="InterPro" id="IPR020631">
    <property type="entry name" value="THF_DH/CycHdrlase_NAD-bd_dom"/>
</dbReference>
<organism evidence="14">
    <name type="scientific">Mesoaciditoga lauensis</name>
    <dbReference type="NCBI Taxonomy" id="1495039"/>
    <lineage>
        <taxon>Bacteria</taxon>
        <taxon>Thermotogati</taxon>
        <taxon>Thermotogota</taxon>
        <taxon>Thermotogae</taxon>
        <taxon>Mesoaciditogales</taxon>
        <taxon>Mesoaciditogaceae</taxon>
        <taxon>Mesoaciditoga</taxon>
    </lineage>
</organism>
<dbReference type="GO" id="GO:0035999">
    <property type="term" value="P:tetrahydrofolate interconversion"/>
    <property type="evidence" value="ECO:0007669"/>
    <property type="project" value="UniProtKB-UniRule"/>
</dbReference>
<dbReference type="GO" id="GO:0000105">
    <property type="term" value="P:L-histidine biosynthetic process"/>
    <property type="evidence" value="ECO:0007669"/>
    <property type="project" value="UniProtKB-KW"/>
</dbReference>
<dbReference type="SUPFAM" id="SSF51735">
    <property type="entry name" value="NAD(P)-binding Rossmann-fold domains"/>
    <property type="match status" value="1"/>
</dbReference>
<comment type="subunit">
    <text evidence="11">Homodimer.</text>
</comment>
<dbReference type="GO" id="GO:0009086">
    <property type="term" value="P:methionine biosynthetic process"/>
    <property type="evidence" value="ECO:0007669"/>
    <property type="project" value="UniProtKB-KW"/>
</dbReference>
<reference evidence="14" key="1">
    <citation type="journal article" date="2020" name="mSystems">
        <title>Genome- and Community-Level Interaction Insights into Carbon Utilization and Element Cycling Functions of Hydrothermarchaeota in Hydrothermal Sediment.</title>
        <authorList>
            <person name="Zhou Z."/>
            <person name="Liu Y."/>
            <person name="Xu W."/>
            <person name="Pan J."/>
            <person name="Luo Z.H."/>
            <person name="Li M."/>
        </authorList>
    </citation>
    <scope>NUCLEOTIDE SEQUENCE [LARGE SCALE GENOMIC DNA]</scope>
    <source>
        <strain evidence="14">SpSt-966</strain>
    </source>
</reference>
<keyword evidence="4 11" id="KW-0658">Purine biosynthesis</keyword>
<keyword evidence="7 11" id="KW-0560">Oxidoreductase</keyword>
<proteinExistence type="inferred from homology"/>
<keyword evidence="3 11" id="KW-0028">Amino-acid biosynthesis</keyword>
<evidence type="ECO:0000256" key="7">
    <source>
        <dbReference type="ARBA" id="ARBA00023002"/>
    </source>
</evidence>
<dbReference type="SUPFAM" id="SSF53223">
    <property type="entry name" value="Aminoacid dehydrogenase-like, N-terminal domain"/>
    <property type="match status" value="1"/>
</dbReference>
<comment type="catalytic activity">
    <reaction evidence="11">
        <text>(6R)-5,10-methenyltetrahydrofolate + H2O = (6R)-10-formyltetrahydrofolate + H(+)</text>
        <dbReference type="Rhea" id="RHEA:23700"/>
        <dbReference type="ChEBI" id="CHEBI:15377"/>
        <dbReference type="ChEBI" id="CHEBI:15378"/>
        <dbReference type="ChEBI" id="CHEBI:57455"/>
        <dbReference type="ChEBI" id="CHEBI:195366"/>
        <dbReference type="EC" id="3.5.4.9"/>
    </reaction>
</comment>
<dbReference type="Gene3D" id="3.40.50.720">
    <property type="entry name" value="NAD(P)-binding Rossmann-like Domain"/>
    <property type="match status" value="1"/>
</dbReference>
<keyword evidence="10 11" id="KW-0511">Multifunctional enzyme</keyword>
<dbReference type="PRINTS" id="PR00085">
    <property type="entry name" value="THFDHDRGNASE"/>
</dbReference>
<evidence type="ECO:0000256" key="9">
    <source>
        <dbReference type="ARBA" id="ARBA00023167"/>
    </source>
</evidence>
<dbReference type="GO" id="GO:0004488">
    <property type="term" value="F:methylenetetrahydrofolate dehydrogenase (NADP+) activity"/>
    <property type="evidence" value="ECO:0007669"/>
    <property type="project" value="UniProtKB-UniRule"/>
</dbReference>
<dbReference type="Pfam" id="PF00763">
    <property type="entry name" value="THF_DHG_CYH"/>
    <property type="match status" value="1"/>
</dbReference>
<evidence type="ECO:0000256" key="11">
    <source>
        <dbReference type="HAMAP-Rule" id="MF_01576"/>
    </source>
</evidence>
<dbReference type="AlphaFoldDB" id="A0A7V3VSS6"/>
<comment type="catalytic activity">
    <reaction evidence="11">
        <text>(6R)-5,10-methylene-5,6,7,8-tetrahydrofolate + NADP(+) = (6R)-5,10-methenyltetrahydrofolate + NADPH</text>
        <dbReference type="Rhea" id="RHEA:22812"/>
        <dbReference type="ChEBI" id="CHEBI:15636"/>
        <dbReference type="ChEBI" id="CHEBI:57455"/>
        <dbReference type="ChEBI" id="CHEBI:57783"/>
        <dbReference type="ChEBI" id="CHEBI:58349"/>
        <dbReference type="EC" id="1.5.1.5"/>
    </reaction>
</comment>
<dbReference type="FunFam" id="3.40.50.720:FF:000094">
    <property type="entry name" value="Bifunctional protein FolD"/>
    <property type="match status" value="1"/>
</dbReference>
<dbReference type="EC" id="3.5.4.9" evidence="11"/>
<keyword evidence="9 11" id="KW-0486">Methionine biosynthesis</keyword>